<evidence type="ECO:0008006" key="4">
    <source>
        <dbReference type="Google" id="ProtNLM"/>
    </source>
</evidence>
<evidence type="ECO:0000313" key="3">
    <source>
        <dbReference type="Proteomes" id="UP000288669"/>
    </source>
</evidence>
<sequence length="367" mass="41661">MFKSKKIMIGLACISLSIMLLSGCGKHPKKEMIEAYQEMTKSNAVSFKITVPKFSMETTTEANEQAKAYSSIINTQLKAVKVTGETLKSGNKEQANMDIEFYGQKIPFEVKTTDKKGYLSLKSLQKVFDIATTFKPDLKNQVDTTSLKIISTKYLMLDLKNGATASKNSKKVAEIINSSMKSYVNQLDEKRFKEKDDIISITFTKSDMKKIVVDVSKKLSKEKNLGIEKISGREFDKDTKELKKFNLKVQYNKKKKVWTVYNDAKAEASQEGIFNYELKYVFTPKNSKNIEIKLPSKENSLTDSEATVLIEKIMSSPRLSDDDFNKLLEKVKENKASINEESKTSILKEYKAYLTEAQYNQLATALK</sequence>
<protein>
    <recommendedName>
        <fullName evidence="4">DUF5105 domain-containing protein</fullName>
    </recommendedName>
</protein>
<feature type="chain" id="PRO_5039156886" description="DUF5105 domain-containing protein" evidence="1">
    <location>
        <begin position="23"/>
        <end position="367"/>
    </location>
</feature>
<evidence type="ECO:0000313" key="2">
    <source>
        <dbReference type="EMBL" id="RSU06954.1"/>
    </source>
</evidence>
<accession>A0A430AGH0</accession>
<dbReference type="RefSeq" id="WP_126824130.1">
    <property type="nucleotide sequence ID" value="NZ_JBHLWU010000002.1"/>
</dbReference>
<keyword evidence="3" id="KW-1185">Reference proteome</keyword>
<feature type="signal peptide" evidence="1">
    <location>
        <begin position="1"/>
        <end position="22"/>
    </location>
</feature>
<dbReference type="AlphaFoldDB" id="A0A430AGH0"/>
<organism evidence="2 3">
    <name type="scientific">Vagococcus entomophilus</name>
    <dbReference type="NCBI Taxonomy" id="1160095"/>
    <lineage>
        <taxon>Bacteria</taxon>
        <taxon>Bacillati</taxon>
        <taxon>Bacillota</taxon>
        <taxon>Bacilli</taxon>
        <taxon>Lactobacillales</taxon>
        <taxon>Enterococcaceae</taxon>
        <taxon>Vagococcus</taxon>
    </lineage>
</organism>
<comment type="caution">
    <text evidence="2">The sequence shown here is derived from an EMBL/GenBank/DDBJ whole genome shotgun (WGS) entry which is preliminary data.</text>
</comment>
<reference evidence="2 3" key="1">
    <citation type="submission" date="2017-05" db="EMBL/GenBank/DDBJ databases">
        <title>Vagococcus spp. assemblies.</title>
        <authorList>
            <person name="Gulvik C.A."/>
        </authorList>
    </citation>
    <scope>NUCLEOTIDE SEQUENCE [LARGE SCALE GENOMIC DNA]</scope>
    <source>
        <strain evidence="2 3">DSM 24756</strain>
    </source>
</reference>
<dbReference type="PROSITE" id="PS51257">
    <property type="entry name" value="PROKAR_LIPOPROTEIN"/>
    <property type="match status" value="1"/>
</dbReference>
<dbReference type="EMBL" id="NGJZ01000002">
    <property type="protein sequence ID" value="RSU06954.1"/>
    <property type="molecule type" value="Genomic_DNA"/>
</dbReference>
<dbReference type="Proteomes" id="UP000288669">
    <property type="component" value="Unassembled WGS sequence"/>
</dbReference>
<gene>
    <name evidence="2" type="ORF">CBF30_06755</name>
</gene>
<evidence type="ECO:0000256" key="1">
    <source>
        <dbReference type="SAM" id="SignalP"/>
    </source>
</evidence>
<proteinExistence type="predicted"/>
<name>A0A430AGH0_9ENTE</name>
<dbReference type="OrthoDB" id="2199492at2"/>
<keyword evidence="1" id="KW-0732">Signal</keyword>